<dbReference type="Proteomes" id="UP000534294">
    <property type="component" value="Unassembled WGS sequence"/>
</dbReference>
<sequence length="151" mass="16939">MPYPTALNEIIELFEFLPEAARRETLINYADAAAACGRKEGVAYNLEDVRKDEECTDTVGVFVRVDDEDRVHFAIELGPKVQTLTKAMTAILCRGLNGSTLIEVMAVPADFVPRIIGAELVRLRSQTVYYVLGRMKTAVKMFTDRRRAELP</sequence>
<organism evidence="2 3">
    <name type="scientific">Prosthecobacter dejongeii</name>
    <dbReference type="NCBI Taxonomy" id="48465"/>
    <lineage>
        <taxon>Bacteria</taxon>
        <taxon>Pseudomonadati</taxon>
        <taxon>Verrucomicrobiota</taxon>
        <taxon>Verrucomicrobiia</taxon>
        <taxon>Verrucomicrobiales</taxon>
        <taxon>Verrucomicrobiaceae</taxon>
        <taxon>Prosthecobacter</taxon>
    </lineage>
</organism>
<dbReference type="SUPFAM" id="SSF82649">
    <property type="entry name" value="SufE/NifU"/>
    <property type="match status" value="1"/>
</dbReference>
<comment type="caution">
    <text evidence="2">The sequence shown here is derived from an EMBL/GenBank/DDBJ whole genome shotgun (WGS) entry which is preliminary data.</text>
</comment>
<evidence type="ECO:0000313" key="2">
    <source>
        <dbReference type="EMBL" id="MBB5038214.1"/>
    </source>
</evidence>
<evidence type="ECO:0000259" key="1">
    <source>
        <dbReference type="Pfam" id="PF02657"/>
    </source>
</evidence>
<dbReference type="InterPro" id="IPR003808">
    <property type="entry name" value="Fe-S_metab-assoc_dom"/>
</dbReference>
<dbReference type="RefSeq" id="WP_184208811.1">
    <property type="nucleotide sequence ID" value="NZ_JACHIF010000004.1"/>
</dbReference>
<dbReference type="Gene3D" id="3.90.1010.10">
    <property type="match status" value="1"/>
</dbReference>
<gene>
    <name evidence="2" type="ORF">HNQ64_002472</name>
</gene>
<keyword evidence="3" id="KW-1185">Reference proteome</keyword>
<reference evidence="2 3" key="1">
    <citation type="submission" date="2020-08" db="EMBL/GenBank/DDBJ databases">
        <title>Genomic Encyclopedia of Type Strains, Phase IV (KMG-IV): sequencing the most valuable type-strain genomes for metagenomic binning, comparative biology and taxonomic classification.</title>
        <authorList>
            <person name="Goeker M."/>
        </authorList>
    </citation>
    <scope>NUCLEOTIDE SEQUENCE [LARGE SCALE GENOMIC DNA]</scope>
    <source>
        <strain evidence="2 3">DSM 12251</strain>
    </source>
</reference>
<name>A0A7W7YLD1_9BACT</name>
<evidence type="ECO:0000313" key="3">
    <source>
        <dbReference type="Proteomes" id="UP000534294"/>
    </source>
</evidence>
<proteinExistence type="predicted"/>
<feature type="domain" description="Fe-S metabolism associated" evidence="1">
    <location>
        <begin position="14"/>
        <end position="137"/>
    </location>
</feature>
<dbReference type="EMBL" id="JACHIF010000004">
    <property type="protein sequence ID" value="MBB5038214.1"/>
    <property type="molecule type" value="Genomic_DNA"/>
</dbReference>
<protein>
    <submittedName>
        <fullName evidence="2">Cysteine desulfuration protein SufE</fullName>
    </submittedName>
</protein>
<dbReference type="Pfam" id="PF02657">
    <property type="entry name" value="SufE"/>
    <property type="match status" value="1"/>
</dbReference>
<accession>A0A7W7YLD1</accession>
<dbReference type="AlphaFoldDB" id="A0A7W7YLD1"/>